<dbReference type="Gene3D" id="1.20.1600.10">
    <property type="entry name" value="Outer membrane efflux proteins (OEP)"/>
    <property type="match status" value="1"/>
</dbReference>
<evidence type="ECO:0000256" key="3">
    <source>
        <dbReference type="ARBA" id="ARBA00022448"/>
    </source>
</evidence>
<dbReference type="Pfam" id="PF02321">
    <property type="entry name" value="OEP"/>
    <property type="match status" value="2"/>
</dbReference>
<dbReference type="InterPro" id="IPR051906">
    <property type="entry name" value="TolC-like"/>
</dbReference>
<evidence type="ECO:0000256" key="2">
    <source>
        <dbReference type="ARBA" id="ARBA00007613"/>
    </source>
</evidence>
<evidence type="ECO:0000313" key="10">
    <source>
        <dbReference type="Proteomes" id="UP001596303"/>
    </source>
</evidence>
<comment type="similarity">
    <text evidence="2">Belongs to the outer membrane factor (OMF) (TC 1.B.17) family.</text>
</comment>
<sequence length="425" mass="46502">MRVVSLICLFATSCFAVSSFAQTLDDTISSAISYHPELEEARLEIALAEEQNLSAQALKGLSVSLGGAVFAQSQDSNRAFSFDLGETLVSQAQLDATYPLYTSGEIPASQAQAEFYLEAAKAAFESKKQEVLANAIEAHLELSRASQQVRIRERNTERLSQQYAASEERFEVGVLTRTDVALSQARYQAAIAGLALAQAEYDAAQSRYAELTGMEVQLPVTPTESLEIPASLDQAFALLRLKNPGLRQLRSLERVQEQAKRAARSQRQTKLEAFGTATVQDGRWDNDFRDTGATIGLRVSRSLYSNGRLLSDERQAGLELQKARMRTRAAENALIAQLSSVWAQEIAANRAVAAAEKEVEAARTALEGAEIEVGVGLRTVLDFLDQEQDLLDAELRLIEARKNVYMARSQILAFLGELGASETSD</sequence>
<keyword evidence="4" id="KW-1134">Transmembrane beta strand</keyword>
<gene>
    <name evidence="9" type="ORF">ACFQDM_17215</name>
</gene>
<keyword evidence="10" id="KW-1185">Reference proteome</keyword>
<keyword evidence="3" id="KW-0813">Transport</keyword>
<dbReference type="PANTHER" id="PTHR30026">
    <property type="entry name" value="OUTER MEMBRANE PROTEIN TOLC"/>
    <property type="match status" value="1"/>
</dbReference>
<keyword evidence="5" id="KW-0812">Transmembrane</keyword>
<protein>
    <submittedName>
        <fullName evidence="9">TolC family protein</fullName>
    </submittedName>
</protein>
<dbReference type="EMBL" id="JBHSSW010000066">
    <property type="protein sequence ID" value="MFC6199820.1"/>
    <property type="molecule type" value="Genomic_DNA"/>
</dbReference>
<organism evidence="9 10">
    <name type="scientific">Ponticaulis profundi</name>
    <dbReference type="NCBI Taxonomy" id="2665222"/>
    <lineage>
        <taxon>Bacteria</taxon>
        <taxon>Pseudomonadati</taxon>
        <taxon>Pseudomonadota</taxon>
        <taxon>Alphaproteobacteria</taxon>
        <taxon>Hyphomonadales</taxon>
        <taxon>Hyphomonadaceae</taxon>
        <taxon>Ponticaulis</taxon>
    </lineage>
</organism>
<evidence type="ECO:0000256" key="1">
    <source>
        <dbReference type="ARBA" id="ARBA00004442"/>
    </source>
</evidence>
<keyword evidence="8" id="KW-0732">Signal</keyword>
<evidence type="ECO:0000256" key="7">
    <source>
        <dbReference type="ARBA" id="ARBA00023237"/>
    </source>
</evidence>
<evidence type="ECO:0000256" key="5">
    <source>
        <dbReference type="ARBA" id="ARBA00022692"/>
    </source>
</evidence>
<dbReference type="Proteomes" id="UP001596303">
    <property type="component" value="Unassembled WGS sequence"/>
</dbReference>
<evidence type="ECO:0000256" key="8">
    <source>
        <dbReference type="SAM" id="SignalP"/>
    </source>
</evidence>
<dbReference type="SUPFAM" id="SSF56954">
    <property type="entry name" value="Outer membrane efflux proteins (OEP)"/>
    <property type="match status" value="1"/>
</dbReference>
<feature type="signal peptide" evidence="8">
    <location>
        <begin position="1"/>
        <end position="21"/>
    </location>
</feature>
<reference evidence="10" key="1">
    <citation type="journal article" date="2019" name="Int. J. Syst. Evol. Microbiol.">
        <title>The Global Catalogue of Microorganisms (GCM) 10K type strain sequencing project: providing services to taxonomists for standard genome sequencing and annotation.</title>
        <authorList>
            <consortium name="The Broad Institute Genomics Platform"/>
            <consortium name="The Broad Institute Genome Sequencing Center for Infectious Disease"/>
            <person name="Wu L."/>
            <person name="Ma J."/>
        </authorList>
    </citation>
    <scope>NUCLEOTIDE SEQUENCE [LARGE SCALE GENOMIC DNA]</scope>
    <source>
        <strain evidence="10">CGMCC-1.15741</strain>
    </source>
</reference>
<comment type="subcellular location">
    <subcellularLocation>
        <location evidence="1">Cell outer membrane</location>
    </subcellularLocation>
</comment>
<dbReference type="RefSeq" id="WP_377381312.1">
    <property type="nucleotide sequence ID" value="NZ_JBHSSW010000066.1"/>
</dbReference>
<accession>A0ABW1SDT2</accession>
<evidence type="ECO:0000256" key="4">
    <source>
        <dbReference type="ARBA" id="ARBA00022452"/>
    </source>
</evidence>
<evidence type="ECO:0000256" key="6">
    <source>
        <dbReference type="ARBA" id="ARBA00023136"/>
    </source>
</evidence>
<name>A0ABW1SDT2_9PROT</name>
<dbReference type="InterPro" id="IPR003423">
    <property type="entry name" value="OMP_efflux"/>
</dbReference>
<evidence type="ECO:0000313" key="9">
    <source>
        <dbReference type="EMBL" id="MFC6199820.1"/>
    </source>
</evidence>
<keyword evidence="7" id="KW-0998">Cell outer membrane</keyword>
<feature type="chain" id="PRO_5045614511" evidence="8">
    <location>
        <begin position="22"/>
        <end position="425"/>
    </location>
</feature>
<keyword evidence="6" id="KW-0472">Membrane</keyword>
<proteinExistence type="inferred from homology"/>
<comment type="caution">
    <text evidence="9">The sequence shown here is derived from an EMBL/GenBank/DDBJ whole genome shotgun (WGS) entry which is preliminary data.</text>
</comment>
<dbReference type="PANTHER" id="PTHR30026:SF20">
    <property type="entry name" value="OUTER MEMBRANE PROTEIN TOLC"/>
    <property type="match status" value="1"/>
</dbReference>